<organism evidence="9 10">
    <name type="scientific">Calocera cornea HHB12733</name>
    <dbReference type="NCBI Taxonomy" id="1353952"/>
    <lineage>
        <taxon>Eukaryota</taxon>
        <taxon>Fungi</taxon>
        <taxon>Dikarya</taxon>
        <taxon>Basidiomycota</taxon>
        <taxon>Agaricomycotina</taxon>
        <taxon>Dacrymycetes</taxon>
        <taxon>Dacrymycetales</taxon>
        <taxon>Dacrymycetaceae</taxon>
        <taxon>Calocera</taxon>
    </lineage>
</organism>
<sequence>MALTPSRPPAPWQASSPDPLMFPTPAKRPAHPAPEPEQQQPASKRRRLTLEREPESDASTSTSTRTTPSMIVAGSQMAHDADAPSDLSDTPMTPTPLKDTFYVSEVPLEPPEEKPPPPLPDALLLLMIPQLVLEPPSSPNYVAALYVSWLAMRRCLRMDLTPEVELRALTGQAEVALLVLDAAVEEPWVKGVADVAENGITRGLQIVKQHPTLAYYASPLSFLQVRLAVLRGPTKRALNLSRQTHAEYSQPNSTSDASWLHYLHHSHVLSTLAPSQITPQLGHLATPPRVDPLFTRIHSVLRLTYLLLHQPEDFPAECRSLLSSFSDPSALQASDASLLLITQVLSLLHSSSSPATSDSCAFHSKLLDSLPALLDDILSASPPPAPKASKTVPILFPSPPKKLLLSLACLVAAAASRDASGRQSKRGIWAAEGLKLFEEEMDELPRWYSLKEKKALEKQLHEVRALLLCELISVAIMRSEFQEAKKHLDSLELYTSSVDLFTQFSPIISLLHGRLAHSVFSVSRAKDCYFLASHLAKEQDDTGIRLSATLDLLGLKLGLGEDVQVDSEDLLLKLVDCNDENLNEPARVFRAIAAKEIHKSKQHLKFALDSATLRQDNYLRLLVLSITASHYQLTKASRAVSALQACRQLCLSLGAPPEGEKKPTSTYGNASIGLWVGEKYAELLQRQGKDKQAKKQEGINHALRERWTRDQEEMARLFAVQQEEITA</sequence>
<evidence type="ECO:0000256" key="7">
    <source>
        <dbReference type="ARBA" id="ARBA00023306"/>
    </source>
</evidence>
<accession>A0A165K4X0</accession>
<dbReference type="InParanoid" id="A0A165K4X0"/>
<dbReference type="GO" id="GO:0007064">
    <property type="term" value="P:mitotic sister chromatid cohesion"/>
    <property type="evidence" value="ECO:0007669"/>
    <property type="project" value="InterPro"/>
</dbReference>
<protein>
    <submittedName>
        <fullName evidence="9">Uncharacterized protein</fullName>
    </submittedName>
</protein>
<evidence type="ECO:0000256" key="8">
    <source>
        <dbReference type="SAM" id="MobiDB-lite"/>
    </source>
</evidence>
<evidence type="ECO:0000256" key="2">
    <source>
        <dbReference type="ARBA" id="ARBA00008585"/>
    </source>
</evidence>
<dbReference type="GO" id="GO:0005634">
    <property type="term" value="C:nucleus"/>
    <property type="evidence" value="ECO:0007669"/>
    <property type="project" value="UniProtKB-SubCell"/>
</dbReference>
<keyword evidence="6" id="KW-0539">Nucleus</keyword>
<dbReference type="OrthoDB" id="5565328at2759"/>
<dbReference type="GO" id="GO:0007059">
    <property type="term" value="P:chromosome segregation"/>
    <property type="evidence" value="ECO:0007669"/>
    <property type="project" value="UniProtKB-KW"/>
</dbReference>
<feature type="compositionally biased region" description="Low complexity" evidence="8">
    <location>
        <begin position="57"/>
        <end position="69"/>
    </location>
</feature>
<evidence type="ECO:0000313" key="10">
    <source>
        <dbReference type="Proteomes" id="UP000076842"/>
    </source>
</evidence>
<keyword evidence="3" id="KW-0132">Cell division</keyword>
<keyword evidence="4" id="KW-0498">Mitosis</keyword>
<gene>
    <name evidence="9" type="ORF">CALCODRAFT_513940</name>
</gene>
<keyword evidence="10" id="KW-1185">Reference proteome</keyword>
<evidence type="ECO:0000256" key="6">
    <source>
        <dbReference type="ARBA" id="ARBA00023242"/>
    </source>
</evidence>
<proteinExistence type="inferred from homology"/>
<evidence type="ECO:0000256" key="1">
    <source>
        <dbReference type="ARBA" id="ARBA00004123"/>
    </source>
</evidence>
<evidence type="ECO:0000256" key="3">
    <source>
        <dbReference type="ARBA" id="ARBA00022618"/>
    </source>
</evidence>
<keyword evidence="7" id="KW-0131">Cell cycle</keyword>
<dbReference type="Proteomes" id="UP000076842">
    <property type="component" value="Unassembled WGS sequence"/>
</dbReference>
<comment type="subcellular location">
    <subcellularLocation>
        <location evidence="1">Nucleus</location>
    </subcellularLocation>
</comment>
<dbReference type="GO" id="GO:0051301">
    <property type="term" value="P:cell division"/>
    <property type="evidence" value="ECO:0007669"/>
    <property type="project" value="UniProtKB-KW"/>
</dbReference>
<evidence type="ECO:0000313" key="9">
    <source>
        <dbReference type="EMBL" id="KZT62685.1"/>
    </source>
</evidence>
<name>A0A165K4X0_9BASI</name>
<dbReference type="EMBL" id="KV423915">
    <property type="protein sequence ID" value="KZT62685.1"/>
    <property type="molecule type" value="Genomic_DNA"/>
</dbReference>
<keyword evidence="5" id="KW-0159">Chromosome partition</keyword>
<dbReference type="InterPro" id="IPR019440">
    <property type="entry name" value="MAU2"/>
</dbReference>
<evidence type="ECO:0000256" key="4">
    <source>
        <dbReference type="ARBA" id="ARBA00022776"/>
    </source>
</evidence>
<feature type="region of interest" description="Disordered" evidence="8">
    <location>
        <begin position="1"/>
        <end position="69"/>
    </location>
</feature>
<reference evidence="9 10" key="1">
    <citation type="journal article" date="2016" name="Mol. Biol. Evol.">
        <title>Comparative Genomics of Early-Diverging Mushroom-Forming Fungi Provides Insights into the Origins of Lignocellulose Decay Capabilities.</title>
        <authorList>
            <person name="Nagy L.G."/>
            <person name="Riley R."/>
            <person name="Tritt A."/>
            <person name="Adam C."/>
            <person name="Daum C."/>
            <person name="Floudas D."/>
            <person name="Sun H."/>
            <person name="Yadav J.S."/>
            <person name="Pangilinan J."/>
            <person name="Larsson K.H."/>
            <person name="Matsuura K."/>
            <person name="Barry K."/>
            <person name="Labutti K."/>
            <person name="Kuo R."/>
            <person name="Ohm R.A."/>
            <person name="Bhattacharya S.S."/>
            <person name="Shirouzu T."/>
            <person name="Yoshinaga Y."/>
            <person name="Martin F.M."/>
            <person name="Grigoriev I.V."/>
            <person name="Hibbett D.S."/>
        </authorList>
    </citation>
    <scope>NUCLEOTIDE SEQUENCE [LARGE SCALE GENOMIC DNA]</scope>
    <source>
        <strain evidence="9 10">HHB12733</strain>
    </source>
</reference>
<evidence type="ECO:0000256" key="5">
    <source>
        <dbReference type="ARBA" id="ARBA00022829"/>
    </source>
</evidence>
<feature type="compositionally biased region" description="Pro residues" evidence="8">
    <location>
        <begin position="1"/>
        <end position="11"/>
    </location>
</feature>
<dbReference type="STRING" id="1353952.A0A165K4X0"/>
<comment type="similarity">
    <text evidence="2">Belongs to the SCC4/mau-2 family.</text>
</comment>
<dbReference type="Pfam" id="PF10345">
    <property type="entry name" value="Cohesin_load"/>
    <property type="match status" value="1"/>
</dbReference>
<dbReference type="AlphaFoldDB" id="A0A165K4X0"/>